<dbReference type="InterPro" id="IPR017452">
    <property type="entry name" value="GPCR_Rhodpsn_7TM"/>
</dbReference>
<evidence type="ECO:0000256" key="5">
    <source>
        <dbReference type="SAM" id="MobiDB-lite"/>
    </source>
</evidence>
<keyword evidence="4 6" id="KW-0472">Membrane</keyword>
<evidence type="ECO:0000256" key="1">
    <source>
        <dbReference type="ARBA" id="ARBA00004370"/>
    </source>
</evidence>
<evidence type="ECO:0000313" key="8">
    <source>
        <dbReference type="Proteomes" id="UP000887575"/>
    </source>
</evidence>
<evidence type="ECO:0000256" key="3">
    <source>
        <dbReference type="ARBA" id="ARBA00022989"/>
    </source>
</evidence>
<organism evidence="8 9">
    <name type="scientific">Mesorhabditis belari</name>
    <dbReference type="NCBI Taxonomy" id="2138241"/>
    <lineage>
        <taxon>Eukaryota</taxon>
        <taxon>Metazoa</taxon>
        <taxon>Ecdysozoa</taxon>
        <taxon>Nematoda</taxon>
        <taxon>Chromadorea</taxon>
        <taxon>Rhabditida</taxon>
        <taxon>Rhabditina</taxon>
        <taxon>Rhabditomorpha</taxon>
        <taxon>Rhabditoidea</taxon>
        <taxon>Rhabditidae</taxon>
        <taxon>Mesorhabditinae</taxon>
        <taxon>Mesorhabditis</taxon>
    </lineage>
</organism>
<dbReference type="GO" id="GO:0016020">
    <property type="term" value="C:membrane"/>
    <property type="evidence" value="ECO:0007669"/>
    <property type="project" value="UniProtKB-SubCell"/>
</dbReference>
<dbReference type="SUPFAM" id="SSF81321">
    <property type="entry name" value="Family A G protein-coupled receptor-like"/>
    <property type="match status" value="1"/>
</dbReference>
<dbReference type="WBParaSite" id="MBELARI_LOCUS7379">
    <property type="protein sequence ID" value="MBELARI_LOCUS7379"/>
    <property type="gene ID" value="MBELARI_LOCUS7379"/>
</dbReference>
<name>A0AAF3FL49_9BILA</name>
<dbReference type="PRINTS" id="PR00237">
    <property type="entry name" value="GPCRRHODOPSN"/>
</dbReference>
<feature type="transmembrane region" description="Helical" evidence="6">
    <location>
        <begin position="341"/>
        <end position="363"/>
    </location>
</feature>
<dbReference type="CDD" id="cd14978">
    <property type="entry name" value="7tmA_FMRFamide_R-like"/>
    <property type="match status" value="1"/>
</dbReference>
<evidence type="ECO:0000256" key="4">
    <source>
        <dbReference type="ARBA" id="ARBA00023136"/>
    </source>
</evidence>
<dbReference type="PANTHER" id="PTHR47023">
    <property type="entry name" value="SEX PEPTIDE RECEPTOR"/>
    <property type="match status" value="1"/>
</dbReference>
<dbReference type="Proteomes" id="UP000887575">
    <property type="component" value="Unassembled WGS sequence"/>
</dbReference>
<keyword evidence="8" id="KW-1185">Reference proteome</keyword>
<evidence type="ECO:0000259" key="7">
    <source>
        <dbReference type="PROSITE" id="PS50262"/>
    </source>
</evidence>
<feature type="domain" description="G-protein coupled receptors family 1 profile" evidence="7">
    <location>
        <begin position="63"/>
        <end position="360"/>
    </location>
</feature>
<evidence type="ECO:0000313" key="9">
    <source>
        <dbReference type="WBParaSite" id="MBELARI_LOCUS7379"/>
    </source>
</evidence>
<evidence type="ECO:0000256" key="6">
    <source>
        <dbReference type="SAM" id="Phobius"/>
    </source>
</evidence>
<feature type="transmembrane region" description="Helical" evidence="6">
    <location>
        <begin position="172"/>
        <end position="192"/>
    </location>
</feature>
<dbReference type="InterPro" id="IPR000276">
    <property type="entry name" value="GPCR_Rhodpsn"/>
</dbReference>
<dbReference type="AlphaFoldDB" id="A0AAF3FL49"/>
<sequence>MFNSTNEELLPEYLKYSNESTDSFNAQMARPNWVNISSLVPLDWAIPLYGYMMPFLVIITTITNCFIVIVLSQKHLRTPTNGVLLAMAITDLMTGLTSIPWFIYYYTLKGYAIDQVYGMDRFSCFAFRYLFDSIPSVLHTTATWLTVFLAVQRYVYVCVPDSVHFYCTPRTTRCAIIMIFFLSFITVLPDLLSKEFSFLRPNQAPNPFQKRMCSYQYYKWVQVIGIPVYHSVYRWVRAVMHFIPCTLLLVFTYKLGKTIKKAEIRKKSFVVCQDGNDRKVSTVSNNGRSLYATNRMLSVICSVFLILEIPASVSFVIHFLVGSSFALADQKIFVSDILNRITIIRNLLIVLTSPIQFTIYCSMSEQFRLTVRQLFTSKLLFVAQAQATFHGGKRYSLILVDVETIEAKKNGGNKKNSRAVVSVEHRDPSKKSEYPETLAEEKRKGGRVGRQVSFKDRPFVKHREYKDKTIVLNGNSDKNSLKKESPLVYRRLSTVIQEPPESPDTKTTCVLSDRASLLSEPTLSSNLSSERTNGEPVEMKSIQVGLKDCIKNDDGSEQIDI</sequence>
<protein>
    <submittedName>
        <fullName evidence="9">G-protein coupled receptors family 1 profile domain-containing protein</fullName>
    </submittedName>
</protein>
<proteinExistence type="predicted"/>
<feature type="transmembrane region" description="Helical" evidence="6">
    <location>
        <begin position="238"/>
        <end position="256"/>
    </location>
</feature>
<feature type="transmembrane region" description="Helical" evidence="6">
    <location>
        <begin position="83"/>
        <end position="106"/>
    </location>
</feature>
<dbReference type="GO" id="GO:0008528">
    <property type="term" value="F:G protein-coupled peptide receptor activity"/>
    <property type="evidence" value="ECO:0007669"/>
    <property type="project" value="InterPro"/>
</dbReference>
<dbReference type="PANTHER" id="PTHR47023:SF1">
    <property type="entry name" value="SEX PEPTIDE RECEPTOR"/>
    <property type="match status" value="1"/>
</dbReference>
<feature type="compositionally biased region" description="Polar residues" evidence="5">
    <location>
        <begin position="521"/>
        <end position="531"/>
    </location>
</feature>
<evidence type="ECO:0000256" key="2">
    <source>
        <dbReference type="ARBA" id="ARBA00022692"/>
    </source>
</evidence>
<dbReference type="InterPro" id="IPR019427">
    <property type="entry name" value="7TM_GPCR_serpentine_rcpt_Srw"/>
</dbReference>
<dbReference type="PROSITE" id="PS50262">
    <property type="entry name" value="G_PROTEIN_RECEP_F1_2"/>
    <property type="match status" value="1"/>
</dbReference>
<dbReference type="InterPro" id="IPR053071">
    <property type="entry name" value="GPCR1-related_rcpt"/>
</dbReference>
<feature type="region of interest" description="Disordered" evidence="5">
    <location>
        <begin position="410"/>
        <end position="447"/>
    </location>
</feature>
<feature type="compositionally biased region" description="Basic and acidic residues" evidence="5">
    <location>
        <begin position="423"/>
        <end position="443"/>
    </location>
</feature>
<feature type="transmembrane region" description="Helical" evidence="6">
    <location>
        <begin position="126"/>
        <end position="151"/>
    </location>
</feature>
<dbReference type="Pfam" id="PF10324">
    <property type="entry name" value="7TM_GPCR_Srw"/>
    <property type="match status" value="1"/>
</dbReference>
<reference evidence="9" key="1">
    <citation type="submission" date="2024-02" db="UniProtKB">
        <authorList>
            <consortium name="WormBaseParasite"/>
        </authorList>
    </citation>
    <scope>IDENTIFICATION</scope>
</reference>
<accession>A0AAF3FL49</accession>
<feature type="transmembrane region" description="Helical" evidence="6">
    <location>
        <begin position="48"/>
        <end position="71"/>
    </location>
</feature>
<feature type="transmembrane region" description="Helical" evidence="6">
    <location>
        <begin position="297"/>
        <end position="321"/>
    </location>
</feature>
<keyword evidence="3 6" id="KW-1133">Transmembrane helix</keyword>
<comment type="subcellular location">
    <subcellularLocation>
        <location evidence="1">Membrane</location>
    </subcellularLocation>
</comment>
<feature type="region of interest" description="Disordered" evidence="5">
    <location>
        <begin position="521"/>
        <end position="540"/>
    </location>
</feature>
<keyword evidence="2 6" id="KW-0812">Transmembrane</keyword>
<dbReference type="Gene3D" id="1.20.1070.10">
    <property type="entry name" value="Rhodopsin 7-helix transmembrane proteins"/>
    <property type="match status" value="1"/>
</dbReference>